<dbReference type="Pfam" id="PF07005">
    <property type="entry name" value="SBD_N"/>
    <property type="match status" value="1"/>
</dbReference>
<evidence type="ECO:0000313" key="9">
    <source>
        <dbReference type="EMBL" id="KAB8196032.1"/>
    </source>
</evidence>
<reference evidence="9 10" key="1">
    <citation type="submission" date="2019-10" db="EMBL/GenBank/DDBJ databases">
        <title>Nonomuraea sp. nov., isolated from Phyllanthus amarus.</title>
        <authorList>
            <person name="Klykleung N."/>
            <person name="Tanasupawat S."/>
        </authorList>
    </citation>
    <scope>NUCLEOTIDE SEQUENCE [LARGE SCALE GENOMIC DNA]</scope>
    <source>
        <strain evidence="9 10">PA1-10</strain>
    </source>
</reference>
<dbReference type="SUPFAM" id="SSF142764">
    <property type="entry name" value="YgbK-like"/>
    <property type="match status" value="1"/>
</dbReference>
<keyword evidence="6" id="KW-0119">Carbohydrate metabolism</keyword>
<name>A0A5C4WR05_9ACTN</name>
<dbReference type="InterPro" id="IPR037051">
    <property type="entry name" value="4-carb_acid_sugar_kinase_N_sf"/>
</dbReference>
<evidence type="ECO:0000256" key="5">
    <source>
        <dbReference type="ARBA" id="ARBA00022840"/>
    </source>
</evidence>
<evidence type="ECO:0000313" key="10">
    <source>
        <dbReference type="Proteomes" id="UP000312512"/>
    </source>
</evidence>
<evidence type="ECO:0000256" key="2">
    <source>
        <dbReference type="ARBA" id="ARBA00022679"/>
    </source>
</evidence>
<dbReference type="InterPro" id="IPR031475">
    <property type="entry name" value="NBD_C"/>
</dbReference>
<evidence type="ECO:0000256" key="1">
    <source>
        <dbReference type="ARBA" id="ARBA00005715"/>
    </source>
</evidence>
<keyword evidence="2" id="KW-0808">Transferase</keyword>
<feature type="domain" description="Four-carbon acid sugar kinase N-terminal" evidence="7">
    <location>
        <begin position="5"/>
        <end position="229"/>
    </location>
</feature>
<dbReference type="GO" id="GO:0005524">
    <property type="term" value="F:ATP binding"/>
    <property type="evidence" value="ECO:0007669"/>
    <property type="project" value="UniProtKB-KW"/>
</dbReference>
<gene>
    <name evidence="9" type="ORF">FH608_011240</name>
</gene>
<evidence type="ECO:0000259" key="8">
    <source>
        <dbReference type="Pfam" id="PF17042"/>
    </source>
</evidence>
<keyword evidence="3" id="KW-0547">Nucleotide-binding</keyword>
<feature type="domain" description="Four-carbon acid sugar kinase nucleotide binding" evidence="8">
    <location>
        <begin position="270"/>
        <end position="418"/>
    </location>
</feature>
<proteinExistence type="inferred from homology"/>
<dbReference type="Proteomes" id="UP000312512">
    <property type="component" value="Unassembled WGS sequence"/>
</dbReference>
<dbReference type="RefSeq" id="WP_139630349.1">
    <property type="nucleotide sequence ID" value="NZ_VDLX02000003.1"/>
</dbReference>
<keyword evidence="4 9" id="KW-0418">Kinase</keyword>
<dbReference type="AlphaFoldDB" id="A0A5C4WR05"/>
<organism evidence="9 10">
    <name type="scientific">Nonomuraea phyllanthi</name>
    <dbReference type="NCBI Taxonomy" id="2219224"/>
    <lineage>
        <taxon>Bacteria</taxon>
        <taxon>Bacillati</taxon>
        <taxon>Actinomycetota</taxon>
        <taxon>Actinomycetes</taxon>
        <taxon>Streptosporangiales</taxon>
        <taxon>Streptosporangiaceae</taxon>
        <taxon>Nonomuraea</taxon>
    </lineage>
</organism>
<protein>
    <submittedName>
        <fullName evidence="9">Four-carbon acid sugar kinase family protein</fullName>
    </submittedName>
</protein>
<dbReference type="Gene3D" id="3.40.50.10840">
    <property type="entry name" value="Putative sugar-binding, N-terminal domain"/>
    <property type="match status" value="1"/>
</dbReference>
<keyword evidence="10" id="KW-1185">Reference proteome</keyword>
<keyword evidence="5" id="KW-0067">ATP-binding</keyword>
<dbReference type="InterPro" id="IPR010737">
    <property type="entry name" value="4-carb_acid_sugar_kinase_N"/>
</dbReference>
<evidence type="ECO:0000256" key="3">
    <source>
        <dbReference type="ARBA" id="ARBA00022741"/>
    </source>
</evidence>
<evidence type="ECO:0000256" key="4">
    <source>
        <dbReference type="ARBA" id="ARBA00022777"/>
    </source>
</evidence>
<dbReference type="Pfam" id="PF17042">
    <property type="entry name" value="NBD_C"/>
    <property type="match status" value="1"/>
</dbReference>
<dbReference type="GO" id="GO:0016301">
    <property type="term" value="F:kinase activity"/>
    <property type="evidence" value="ECO:0007669"/>
    <property type="project" value="UniProtKB-KW"/>
</dbReference>
<evidence type="ECO:0000259" key="7">
    <source>
        <dbReference type="Pfam" id="PF07005"/>
    </source>
</evidence>
<comment type="similarity">
    <text evidence="1">Belongs to the four-carbon acid sugar kinase family.</text>
</comment>
<accession>A0A5C4WR05</accession>
<sequence>MTLFAFVADDFTGATDALWQFRRFGLTGSLVTDVAHLHDGDDVIGLATTARAEPDPVPAVLPAFKALAALEPLVMQYKVCSTFDSSPSHGSIGAVIAALRREGLARGPVPVLAAQPELGRYTWFANHFVRAGAEVQRLDRYPPMRDHPVTPASEADLRLRLAEQGAGPVGWLPASPSGEAYRALDGEAAFVADAVTEEHVRALGRLLLADAAHRAPLFCVGSGGLSYALASAHTAPAPAPDGTARPADAMEPYGGRDTKPDMLGPATPVLVVSGSRSPITARQIDTAERAGWRVLDTPSDPAPDAYGKVLAQVTESLSEGRHTIVQSTRGPSRDPAGIGEQLARLASDAVGTGLVGRLVVAGGDTSGQVVASLGASSLDVVTSLAPGAPVCVLTSDNPACDGLEVALKGGQVGGGDYFLRAAAGTPPP</sequence>
<dbReference type="OrthoDB" id="191465at2"/>
<dbReference type="Gene3D" id="3.40.980.20">
    <property type="entry name" value="Four-carbon acid sugar kinase, nucleotide binding domain"/>
    <property type="match status" value="1"/>
</dbReference>
<evidence type="ECO:0000256" key="6">
    <source>
        <dbReference type="ARBA" id="ARBA00023277"/>
    </source>
</evidence>
<dbReference type="InterPro" id="IPR042213">
    <property type="entry name" value="NBD_C_sf"/>
</dbReference>
<dbReference type="EMBL" id="VDLX02000003">
    <property type="protein sequence ID" value="KAB8196032.1"/>
    <property type="molecule type" value="Genomic_DNA"/>
</dbReference>
<comment type="caution">
    <text evidence="9">The sequence shown here is derived from an EMBL/GenBank/DDBJ whole genome shotgun (WGS) entry which is preliminary data.</text>
</comment>